<comment type="caution">
    <text evidence="1">The sequence shown here is derived from an EMBL/GenBank/DDBJ whole genome shotgun (WGS) entry which is preliminary data.</text>
</comment>
<evidence type="ECO:0000313" key="2">
    <source>
        <dbReference type="Proteomes" id="UP000384372"/>
    </source>
</evidence>
<accession>A0A6A7WAZ3</accession>
<keyword evidence="2" id="KW-1185">Reference proteome</keyword>
<proteinExistence type="predicted"/>
<gene>
    <name evidence="1" type="ORF">F7D20_06710</name>
</gene>
<dbReference type="EMBL" id="VZAD01000057">
    <property type="protein sequence ID" value="MQP11657.1"/>
    <property type="molecule type" value="Genomic_DNA"/>
</dbReference>
<sequence>MYLSSTCSIIVCFLKSYAKIALSSAMKAIFQIAQCRISYAKLRFYFETNKDLSKKVASKI</sequence>
<reference evidence="1 2" key="1">
    <citation type="submission" date="2019-09" db="EMBL/GenBank/DDBJ databases">
        <title>Distinct polysaccharide growth profiles of human intestinal Prevotella copri isolates.</title>
        <authorList>
            <person name="Fehlner-Peach H."/>
            <person name="Magnabosco C."/>
            <person name="Raghavan V."/>
            <person name="Scher J.U."/>
            <person name="Tett A."/>
            <person name="Cox L.M."/>
            <person name="Gottsegen C."/>
            <person name="Watters A."/>
            <person name="Wiltshire- Gordon J.D."/>
            <person name="Segata N."/>
            <person name="Bonneau R."/>
            <person name="Littman D.R."/>
        </authorList>
    </citation>
    <scope>NUCLEOTIDE SEQUENCE [LARGE SCALE GENOMIC DNA]</scope>
    <source>
        <strain evidence="2">iAQ1173</strain>
    </source>
</reference>
<protein>
    <submittedName>
        <fullName evidence="1">Uncharacterized protein</fullName>
    </submittedName>
</protein>
<evidence type="ECO:0000313" key="1">
    <source>
        <dbReference type="EMBL" id="MQP11657.1"/>
    </source>
</evidence>
<name>A0A6A7WAZ3_9BACT</name>
<dbReference type="AlphaFoldDB" id="A0A6A7WAZ3"/>
<dbReference type="Proteomes" id="UP000384372">
    <property type="component" value="Unassembled WGS sequence"/>
</dbReference>
<organism evidence="1 2">
    <name type="scientific">Segatella copri</name>
    <dbReference type="NCBI Taxonomy" id="165179"/>
    <lineage>
        <taxon>Bacteria</taxon>
        <taxon>Pseudomonadati</taxon>
        <taxon>Bacteroidota</taxon>
        <taxon>Bacteroidia</taxon>
        <taxon>Bacteroidales</taxon>
        <taxon>Prevotellaceae</taxon>
        <taxon>Segatella</taxon>
    </lineage>
</organism>